<dbReference type="CDD" id="cd01948">
    <property type="entry name" value="EAL"/>
    <property type="match status" value="1"/>
</dbReference>
<accession>A0ABT7PJ15</accession>
<sequence length="371" mass="40985">MSSVDSSALERLSHGTALSGDVWFLSGSLEPRDTLRHLPIDEVEFTIGRKAGCSLKLQFNTVSGKHAKLSLRDGILYLCDLGSTNGTYVNGERIEGEVVIEEEDLIHFAEAAFRVLRQSPTGQATGTIAKNVCDEALALVQFDRMMSEKLVRPHFQVIVEIDSEAVIGHEILGRGSVFGLESVAAMFHAASQLNLEVELSQLLRWEGIRVGRDLPPRPNLFVNTHPKEMEDSAKLIDSLVKVRRIADNADMVLEIHEASVTNRTVMRELSAAVKDLNIELAFDDFGSGQARLAELIESRPDYVKFDISLIHAIDHADAARRQMLETLVKMVRDLEIKALAEGIETSTEAQACVDIGFDLAQGYYYGRPAPL</sequence>
<dbReference type="InterPro" id="IPR035919">
    <property type="entry name" value="EAL_sf"/>
</dbReference>
<dbReference type="InterPro" id="IPR000253">
    <property type="entry name" value="FHA_dom"/>
</dbReference>
<evidence type="ECO:0000313" key="4">
    <source>
        <dbReference type="Proteomes" id="UP001239462"/>
    </source>
</evidence>
<dbReference type="PANTHER" id="PTHR33121">
    <property type="entry name" value="CYCLIC DI-GMP PHOSPHODIESTERASE PDEF"/>
    <property type="match status" value="1"/>
</dbReference>
<evidence type="ECO:0000313" key="3">
    <source>
        <dbReference type="EMBL" id="MDM4016488.1"/>
    </source>
</evidence>
<evidence type="ECO:0000259" key="1">
    <source>
        <dbReference type="PROSITE" id="PS50006"/>
    </source>
</evidence>
<dbReference type="Gene3D" id="2.60.200.20">
    <property type="match status" value="1"/>
</dbReference>
<dbReference type="Gene3D" id="3.20.20.450">
    <property type="entry name" value="EAL domain"/>
    <property type="match status" value="1"/>
</dbReference>
<dbReference type="EMBL" id="JASZZN010000009">
    <property type="protein sequence ID" value="MDM4016488.1"/>
    <property type="molecule type" value="Genomic_DNA"/>
</dbReference>
<feature type="domain" description="EAL" evidence="2">
    <location>
        <begin position="135"/>
        <end position="371"/>
    </location>
</feature>
<dbReference type="Proteomes" id="UP001239462">
    <property type="component" value="Unassembled WGS sequence"/>
</dbReference>
<evidence type="ECO:0000259" key="2">
    <source>
        <dbReference type="PROSITE" id="PS50883"/>
    </source>
</evidence>
<dbReference type="SMART" id="SM00052">
    <property type="entry name" value="EAL"/>
    <property type="match status" value="1"/>
</dbReference>
<dbReference type="SUPFAM" id="SSF49879">
    <property type="entry name" value="SMAD/FHA domain"/>
    <property type="match status" value="1"/>
</dbReference>
<dbReference type="PROSITE" id="PS50883">
    <property type="entry name" value="EAL"/>
    <property type="match status" value="1"/>
</dbReference>
<name>A0ABT7PJ15_9BACT</name>
<dbReference type="InterPro" id="IPR050706">
    <property type="entry name" value="Cyclic-di-GMP_PDE-like"/>
</dbReference>
<proteinExistence type="predicted"/>
<organism evidence="3 4">
    <name type="scientific">Roseiconus lacunae</name>
    <dbReference type="NCBI Taxonomy" id="2605694"/>
    <lineage>
        <taxon>Bacteria</taxon>
        <taxon>Pseudomonadati</taxon>
        <taxon>Planctomycetota</taxon>
        <taxon>Planctomycetia</taxon>
        <taxon>Pirellulales</taxon>
        <taxon>Pirellulaceae</taxon>
        <taxon>Roseiconus</taxon>
    </lineage>
</organism>
<gene>
    <name evidence="3" type="ORF">QTN89_13675</name>
</gene>
<dbReference type="Pfam" id="PF00498">
    <property type="entry name" value="FHA"/>
    <property type="match status" value="1"/>
</dbReference>
<dbReference type="PANTHER" id="PTHR33121:SF76">
    <property type="entry name" value="SIGNALING PROTEIN"/>
    <property type="match status" value="1"/>
</dbReference>
<dbReference type="SMART" id="SM00240">
    <property type="entry name" value="FHA"/>
    <property type="match status" value="1"/>
</dbReference>
<protein>
    <submittedName>
        <fullName evidence="3">EAL domain-containing protein</fullName>
    </submittedName>
</protein>
<keyword evidence="4" id="KW-1185">Reference proteome</keyword>
<comment type="caution">
    <text evidence="3">The sequence shown here is derived from an EMBL/GenBank/DDBJ whole genome shotgun (WGS) entry which is preliminary data.</text>
</comment>
<reference evidence="3 4" key="1">
    <citation type="submission" date="2023-06" db="EMBL/GenBank/DDBJ databases">
        <title>Roseiconus lacunae JC819 isolated from Gulf of Mannar region, Tamil Nadu.</title>
        <authorList>
            <person name="Pk S."/>
            <person name="Ch S."/>
            <person name="Ch V.R."/>
        </authorList>
    </citation>
    <scope>NUCLEOTIDE SEQUENCE [LARGE SCALE GENOMIC DNA]</scope>
    <source>
        <strain evidence="3 4">JC819</strain>
    </source>
</reference>
<dbReference type="Pfam" id="PF00563">
    <property type="entry name" value="EAL"/>
    <property type="match status" value="1"/>
</dbReference>
<dbReference type="RefSeq" id="WP_149497025.1">
    <property type="nucleotide sequence ID" value="NZ_JASZZN010000009.1"/>
</dbReference>
<dbReference type="CDD" id="cd00060">
    <property type="entry name" value="FHA"/>
    <property type="match status" value="1"/>
</dbReference>
<dbReference type="InterPro" id="IPR001633">
    <property type="entry name" value="EAL_dom"/>
</dbReference>
<dbReference type="PROSITE" id="PS50006">
    <property type="entry name" value="FHA_DOMAIN"/>
    <property type="match status" value="1"/>
</dbReference>
<dbReference type="SUPFAM" id="SSF141868">
    <property type="entry name" value="EAL domain-like"/>
    <property type="match status" value="1"/>
</dbReference>
<dbReference type="InterPro" id="IPR008984">
    <property type="entry name" value="SMAD_FHA_dom_sf"/>
</dbReference>
<feature type="domain" description="FHA" evidence="1">
    <location>
        <begin position="45"/>
        <end position="94"/>
    </location>
</feature>